<gene>
    <name evidence="1" type="ORF">GMARGA_LOCUS23747</name>
</gene>
<protein>
    <submittedName>
        <fullName evidence="1">31890_t:CDS:1</fullName>
    </submittedName>
</protein>
<comment type="caution">
    <text evidence="1">The sequence shown here is derived from an EMBL/GenBank/DDBJ whole genome shotgun (WGS) entry which is preliminary data.</text>
</comment>
<accession>A0ABN7VXE5</accession>
<organism evidence="1 2">
    <name type="scientific">Gigaspora margarita</name>
    <dbReference type="NCBI Taxonomy" id="4874"/>
    <lineage>
        <taxon>Eukaryota</taxon>
        <taxon>Fungi</taxon>
        <taxon>Fungi incertae sedis</taxon>
        <taxon>Mucoromycota</taxon>
        <taxon>Glomeromycotina</taxon>
        <taxon>Glomeromycetes</taxon>
        <taxon>Diversisporales</taxon>
        <taxon>Gigasporaceae</taxon>
        <taxon>Gigaspora</taxon>
    </lineage>
</organism>
<reference evidence="1 2" key="1">
    <citation type="submission" date="2021-06" db="EMBL/GenBank/DDBJ databases">
        <authorList>
            <person name="Kallberg Y."/>
            <person name="Tangrot J."/>
            <person name="Rosling A."/>
        </authorList>
    </citation>
    <scope>NUCLEOTIDE SEQUENCE [LARGE SCALE GENOMIC DNA]</scope>
    <source>
        <strain evidence="1 2">120-4 pot B 10/14</strain>
    </source>
</reference>
<dbReference type="InterPro" id="IPR036875">
    <property type="entry name" value="Znf_CCHC_sf"/>
</dbReference>
<evidence type="ECO:0000313" key="1">
    <source>
        <dbReference type="EMBL" id="CAG8803918.1"/>
    </source>
</evidence>
<feature type="non-terminal residue" evidence="1">
    <location>
        <position position="1"/>
    </location>
</feature>
<evidence type="ECO:0000313" key="2">
    <source>
        <dbReference type="Proteomes" id="UP000789901"/>
    </source>
</evidence>
<keyword evidence="2" id="KW-1185">Reference proteome</keyword>
<dbReference type="Proteomes" id="UP000789901">
    <property type="component" value="Unassembled WGS sequence"/>
</dbReference>
<dbReference type="SUPFAM" id="SSF57756">
    <property type="entry name" value="Retrovirus zinc finger-like domains"/>
    <property type="match status" value="1"/>
</dbReference>
<sequence>ENRVRRFQKILQDVALNVSESSKNKGRKCDVCNKGGHNIRTCSKGS</sequence>
<name>A0ABN7VXE5_GIGMA</name>
<proteinExistence type="predicted"/>
<dbReference type="EMBL" id="CAJVQB010024321">
    <property type="protein sequence ID" value="CAG8803918.1"/>
    <property type="molecule type" value="Genomic_DNA"/>
</dbReference>